<proteinExistence type="predicted"/>
<name>A0A0M8JPM6_9CHLR</name>
<protein>
    <recommendedName>
        <fullName evidence="2">Lipoprotein</fullName>
    </recommendedName>
</protein>
<accession>A0A0M8JPM6</accession>
<reference evidence="1" key="1">
    <citation type="journal article" date="2015" name="Genome Announc.">
        <title>Draft Genome Sequences of Anaerolinea thermolimosa IMO-1, Bellilinea caldifistulae GOMI-1, Leptolinea tardivitalis YMTK-2, Levilinea saccharolytica KIBI-1, Longilinea arvoryzae KOME-1, Previously Described as Members of the Class Anaerolineae (Chloroflexi).</title>
        <authorList>
            <person name="Matsuura N."/>
            <person name="Tourlousse M.D."/>
            <person name="Ohashi A."/>
            <person name="Hugenholtz P."/>
            <person name="Sekiguchi Y."/>
        </authorList>
    </citation>
    <scope>NUCLEOTIDE SEQUENCE</scope>
    <source>
        <strain evidence="1">KIBI-1</strain>
    </source>
</reference>
<evidence type="ECO:0008006" key="2">
    <source>
        <dbReference type="Google" id="ProtNLM"/>
    </source>
</evidence>
<sequence length="37" mass="3475">MGKRVLLTALALLVTACACVSLVLAAAAGGVMAAGGM</sequence>
<dbReference type="PROSITE" id="PS51257">
    <property type="entry name" value="PROKAR_LIPOPROTEIN"/>
    <property type="match status" value="1"/>
</dbReference>
<organism evidence="1">
    <name type="scientific">Levilinea saccharolytica</name>
    <dbReference type="NCBI Taxonomy" id="229921"/>
    <lineage>
        <taxon>Bacteria</taxon>
        <taxon>Bacillati</taxon>
        <taxon>Chloroflexota</taxon>
        <taxon>Anaerolineae</taxon>
        <taxon>Anaerolineales</taxon>
        <taxon>Anaerolineaceae</taxon>
        <taxon>Levilinea</taxon>
    </lineage>
</organism>
<dbReference type="AlphaFoldDB" id="A0A0M8JPM6"/>
<evidence type="ECO:0000313" key="1">
    <source>
        <dbReference type="EMBL" id="GAP19217.1"/>
    </source>
</evidence>
<dbReference type="EMBL" id="DF967975">
    <property type="protein sequence ID" value="GAP19217.1"/>
    <property type="molecule type" value="Genomic_DNA"/>
</dbReference>
<gene>
    <name evidence="1" type="ORF">LSAC_03117</name>
</gene>